<name>A0A813ITR6_POLGL</name>
<dbReference type="EMBL" id="CAJNNW010015451">
    <property type="protein sequence ID" value="CAE8657723.1"/>
    <property type="molecule type" value="Genomic_DNA"/>
</dbReference>
<protein>
    <submittedName>
        <fullName evidence="1">Uncharacterized protein</fullName>
    </submittedName>
</protein>
<feature type="non-terminal residue" evidence="1">
    <location>
        <position position="1"/>
    </location>
</feature>
<accession>A0A813ITR6</accession>
<evidence type="ECO:0000313" key="1">
    <source>
        <dbReference type="EMBL" id="CAE8657723.1"/>
    </source>
</evidence>
<reference evidence="1" key="1">
    <citation type="submission" date="2021-02" db="EMBL/GenBank/DDBJ databases">
        <authorList>
            <person name="Dougan E. K."/>
            <person name="Rhodes N."/>
            <person name="Thang M."/>
            <person name="Chan C."/>
        </authorList>
    </citation>
    <scope>NUCLEOTIDE SEQUENCE</scope>
</reference>
<organism evidence="1 2">
    <name type="scientific">Polarella glacialis</name>
    <name type="common">Dinoflagellate</name>
    <dbReference type="NCBI Taxonomy" id="89957"/>
    <lineage>
        <taxon>Eukaryota</taxon>
        <taxon>Sar</taxon>
        <taxon>Alveolata</taxon>
        <taxon>Dinophyceae</taxon>
        <taxon>Suessiales</taxon>
        <taxon>Suessiaceae</taxon>
        <taxon>Polarella</taxon>
    </lineage>
</organism>
<evidence type="ECO:0000313" key="2">
    <source>
        <dbReference type="Proteomes" id="UP000626109"/>
    </source>
</evidence>
<dbReference type="AlphaFoldDB" id="A0A813ITR6"/>
<dbReference type="Proteomes" id="UP000626109">
    <property type="component" value="Unassembled WGS sequence"/>
</dbReference>
<comment type="caution">
    <text evidence="1">The sequence shown here is derived from an EMBL/GenBank/DDBJ whole genome shotgun (WGS) entry which is preliminary data.</text>
</comment>
<sequence>MDCFPEFLNPESDVATIKRTEQVSRLGPGCPSSCYVYAEKRDPWLPLRKGESRVVGSCLQLLLPFNCKVQEEGVLLTICVLGQGLPDASSMAWLDSNVLVLLDVFFDYPSRPKHRNQEP</sequence>
<gene>
    <name evidence="1" type="ORF">PGLA2088_LOCUS12996</name>
</gene>
<proteinExistence type="predicted"/>